<dbReference type="InterPro" id="IPR050495">
    <property type="entry name" value="ATG22/LtaA_families"/>
</dbReference>
<keyword evidence="2" id="KW-0813">Transport</keyword>
<dbReference type="GO" id="GO:0022857">
    <property type="term" value="F:transmembrane transporter activity"/>
    <property type="evidence" value="ECO:0007669"/>
    <property type="project" value="InterPro"/>
</dbReference>
<evidence type="ECO:0000256" key="2">
    <source>
        <dbReference type="ARBA" id="ARBA00022448"/>
    </source>
</evidence>
<dbReference type="EMBL" id="JTDK01000018">
    <property type="protein sequence ID" value="KHK95901.1"/>
    <property type="molecule type" value="Genomic_DNA"/>
</dbReference>
<accession>A0A0B1ZYT1</accession>
<protein>
    <submittedName>
        <fullName evidence="8">Membrane protein</fullName>
    </submittedName>
</protein>
<feature type="domain" description="Major facilitator superfamily (MFS) profile" evidence="7">
    <location>
        <begin position="256"/>
        <end position="440"/>
    </location>
</feature>
<dbReference type="SUPFAM" id="SSF103473">
    <property type="entry name" value="MFS general substrate transporter"/>
    <property type="match status" value="1"/>
</dbReference>
<dbReference type="Pfam" id="PF11700">
    <property type="entry name" value="ATG22"/>
    <property type="match status" value="1"/>
</dbReference>
<comment type="subcellular location">
    <subcellularLocation>
        <location evidence="1">Cell membrane</location>
        <topology evidence="1">Multi-pass membrane protein</topology>
    </subcellularLocation>
</comment>
<sequence length="440" mass="45706">MTDAVPAAPSSSAGPATRTPRWPVVAWGLWDWGSAAFNAVATTFVFTVYLTSSSFGPKSATTVALSNALLVAGLVVLVIAPITGQRADASARRKLWLAINTGVVVLCLALMSLVKADAAFLWLGLGLLAVGTVFYELAAVNYNAMLAQVSTPKSVGKVSGFGWGMGYLGGIVLLLIVYFGFIHPDVGLFGVTSTDGWSVRVAMLIAAVWFALSALPVLFAVPENTGLPGRAKVGLVGSYRVLGQDVARLWRVNRHTVYFLISSAVFRDGLTGVFTFGGVLAASTFGFSAGQVIIFAIAANVVAGIATIASGPLDDRVGPKPLIIVSLAGLIVSGTMVFLFHDGGQTVFWIFGLILCLFVGPAQSASRTFLARLIPAGREGEVFGLYATTGRAATFLAPAAFGIMVTIGGEPYWGILGIVFVLAAGLALLIPVKSAQPAVS</sequence>
<name>A0A0B1ZYT1_9MICO</name>
<dbReference type="STRING" id="1348253.LK09_18005"/>
<evidence type="ECO:0000313" key="9">
    <source>
        <dbReference type="Proteomes" id="UP000031030"/>
    </source>
</evidence>
<dbReference type="PANTHER" id="PTHR23519">
    <property type="entry name" value="AUTOPHAGY-RELATED PROTEIN 22"/>
    <property type="match status" value="1"/>
</dbReference>
<evidence type="ECO:0000256" key="3">
    <source>
        <dbReference type="ARBA" id="ARBA00022692"/>
    </source>
</evidence>
<feature type="transmembrane region" description="Helical" evidence="6">
    <location>
        <begin position="120"/>
        <end position="140"/>
    </location>
</feature>
<gene>
    <name evidence="8" type="ORF">LK09_18005</name>
</gene>
<feature type="transmembrane region" description="Helical" evidence="6">
    <location>
        <begin position="201"/>
        <end position="221"/>
    </location>
</feature>
<dbReference type="InterPro" id="IPR036259">
    <property type="entry name" value="MFS_trans_sf"/>
</dbReference>
<feature type="transmembrane region" description="Helical" evidence="6">
    <location>
        <begin position="63"/>
        <end position="83"/>
    </location>
</feature>
<reference evidence="8 9" key="1">
    <citation type="submission" date="2014-11" db="EMBL/GenBank/DDBJ databases">
        <title>Genome sequence of Microbacterium mangrovi MUSC 115(T).</title>
        <authorList>
            <person name="Lee L.-H."/>
        </authorList>
    </citation>
    <scope>NUCLEOTIDE SEQUENCE [LARGE SCALE GENOMIC DNA]</scope>
    <source>
        <strain evidence="8 9">MUSC 115</strain>
    </source>
</reference>
<keyword evidence="4 6" id="KW-1133">Transmembrane helix</keyword>
<evidence type="ECO:0000259" key="7">
    <source>
        <dbReference type="PROSITE" id="PS50850"/>
    </source>
</evidence>
<dbReference type="InterPro" id="IPR020846">
    <property type="entry name" value="MFS_dom"/>
</dbReference>
<dbReference type="PANTHER" id="PTHR23519:SF1">
    <property type="entry name" value="AUTOPHAGY-RELATED PROTEIN 22"/>
    <property type="match status" value="1"/>
</dbReference>
<keyword evidence="3 6" id="KW-0812">Transmembrane</keyword>
<feature type="transmembrane region" description="Helical" evidence="6">
    <location>
        <begin position="321"/>
        <end position="340"/>
    </location>
</feature>
<keyword evidence="9" id="KW-1185">Reference proteome</keyword>
<feature type="transmembrane region" description="Helical" evidence="6">
    <location>
        <begin position="346"/>
        <end position="362"/>
    </location>
</feature>
<feature type="transmembrane region" description="Helical" evidence="6">
    <location>
        <begin position="161"/>
        <end position="181"/>
    </location>
</feature>
<dbReference type="RefSeq" id="WP_039402614.1">
    <property type="nucleotide sequence ID" value="NZ_JTDK01000018.1"/>
</dbReference>
<proteinExistence type="predicted"/>
<feature type="transmembrane region" description="Helical" evidence="6">
    <location>
        <begin position="29"/>
        <end position="51"/>
    </location>
</feature>
<feature type="transmembrane region" description="Helical" evidence="6">
    <location>
        <begin position="383"/>
        <end position="407"/>
    </location>
</feature>
<dbReference type="OrthoDB" id="9768783at2"/>
<evidence type="ECO:0000256" key="5">
    <source>
        <dbReference type="ARBA" id="ARBA00023136"/>
    </source>
</evidence>
<evidence type="ECO:0000256" key="1">
    <source>
        <dbReference type="ARBA" id="ARBA00004651"/>
    </source>
</evidence>
<evidence type="ECO:0000256" key="6">
    <source>
        <dbReference type="SAM" id="Phobius"/>
    </source>
</evidence>
<evidence type="ECO:0000313" key="8">
    <source>
        <dbReference type="EMBL" id="KHK95901.1"/>
    </source>
</evidence>
<feature type="transmembrane region" description="Helical" evidence="6">
    <location>
        <begin position="288"/>
        <end position="309"/>
    </location>
</feature>
<feature type="transmembrane region" description="Helical" evidence="6">
    <location>
        <begin position="413"/>
        <end position="432"/>
    </location>
</feature>
<evidence type="ECO:0000256" key="4">
    <source>
        <dbReference type="ARBA" id="ARBA00022989"/>
    </source>
</evidence>
<dbReference type="InterPro" id="IPR024671">
    <property type="entry name" value="Atg22-like"/>
</dbReference>
<comment type="caution">
    <text evidence="8">The sequence shown here is derived from an EMBL/GenBank/DDBJ whole genome shotgun (WGS) entry which is preliminary data.</text>
</comment>
<dbReference type="Gene3D" id="1.20.1250.20">
    <property type="entry name" value="MFS general substrate transporter like domains"/>
    <property type="match status" value="2"/>
</dbReference>
<organism evidence="8 9">
    <name type="scientific">Microbacterium mangrovi</name>
    <dbReference type="NCBI Taxonomy" id="1348253"/>
    <lineage>
        <taxon>Bacteria</taxon>
        <taxon>Bacillati</taxon>
        <taxon>Actinomycetota</taxon>
        <taxon>Actinomycetes</taxon>
        <taxon>Micrococcales</taxon>
        <taxon>Microbacteriaceae</taxon>
        <taxon>Microbacterium</taxon>
    </lineage>
</organism>
<feature type="transmembrane region" description="Helical" evidence="6">
    <location>
        <begin position="257"/>
        <end position="282"/>
    </location>
</feature>
<feature type="transmembrane region" description="Helical" evidence="6">
    <location>
        <begin position="95"/>
        <end position="114"/>
    </location>
</feature>
<dbReference type="GO" id="GO:0005886">
    <property type="term" value="C:plasma membrane"/>
    <property type="evidence" value="ECO:0007669"/>
    <property type="project" value="UniProtKB-SubCell"/>
</dbReference>
<keyword evidence="5 6" id="KW-0472">Membrane</keyword>
<dbReference type="PROSITE" id="PS50850">
    <property type="entry name" value="MFS"/>
    <property type="match status" value="1"/>
</dbReference>
<dbReference type="Proteomes" id="UP000031030">
    <property type="component" value="Unassembled WGS sequence"/>
</dbReference>
<dbReference type="AlphaFoldDB" id="A0A0B1ZYT1"/>